<dbReference type="Proteomes" id="UP000076079">
    <property type="component" value="Chromosome"/>
</dbReference>
<dbReference type="EMBL" id="CP015136">
    <property type="protein sequence ID" value="AMY08659.1"/>
    <property type="molecule type" value="Genomic_DNA"/>
</dbReference>
<dbReference type="KEGG" id="abac:LuPra_01863"/>
<gene>
    <name evidence="1" type="ORF">LuPra_01863</name>
</gene>
<dbReference type="STRING" id="1855912.LuPra_01863"/>
<organism evidence="1 2">
    <name type="scientific">Luteitalea pratensis</name>
    <dbReference type="NCBI Taxonomy" id="1855912"/>
    <lineage>
        <taxon>Bacteria</taxon>
        <taxon>Pseudomonadati</taxon>
        <taxon>Acidobacteriota</taxon>
        <taxon>Vicinamibacteria</taxon>
        <taxon>Vicinamibacterales</taxon>
        <taxon>Vicinamibacteraceae</taxon>
        <taxon>Luteitalea</taxon>
    </lineage>
</organism>
<evidence type="ECO:0000313" key="1">
    <source>
        <dbReference type="EMBL" id="AMY08659.1"/>
    </source>
</evidence>
<dbReference type="Pfam" id="PF24741">
    <property type="entry name" value="AlkZ-rel"/>
    <property type="match status" value="1"/>
</dbReference>
<reference evidence="1 2" key="1">
    <citation type="journal article" date="2016" name="Genome Announc.">
        <title>First Complete Genome Sequence of a Subdivision 6 Acidobacterium Strain.</title>
        <authorList>
            <person name="Huang S."/>
            <person name="Vieira S."/>
            <person name="Bunk B."/>
            <person name="Riedel T."/>
            <person name="Sproer C."/>
            <person name="Overmann J."/>
        </authorList>
    </citation>
    <scope>NUCLEOTIDE SEQUENCE [LARGE SCALE GENOMIC DNA]</scope>
    <source>
        <strain evidence="2">DSM 100886 HEG_-6_39</strain>
    </source>
</reference>
<dbReference type="AlphaFoldDB" id="A0A143PLK7"/>
<keyword evidence="2" id="KW-1185">Reference proteome</keyword>
<protein>
    <recommendedName>
        <fullName evidence="3">Winged helix DNA-binding domain-containing protein</fullName>
    </recommendedName>
</protein>
<evidence type="ECO:0008006" key="3">
    <source>
        <dbReference type="Google" id="ProtNLM"/>
    </source>
</evidence>
<name>A0A143PLK7_LUTPR</name>
<proteinExistence type="predicted"/>
<dbReference type="InterPro" id="IPR056298">
    <property type="entry name" value="AlkZ-rel"/>
</dbReference>
<reference evidence="2" key="2">
    <citation type="submission" date="2016-04" db="EMBL/GenBank/DDBJ databases">
        <title>First Complete Genome Sequence of a Subdivision 6 Acidobacterium.</title>
        <authorList>
            <person name="Huang S."/>
            <person name="Vieira S."/>
            <person name="Bunk B."/>
            <person name="Riedel T."/>
            <person name="Sproeer C."/>
            <person name="Overmann J."/>
        </authorList>
    </citation>
    <scope>NUCLEOTIDE SEQUENCE [LARGE SCALE GENOMIC DNA]</scope>
    <source>
        <strain evidence="2">DSM 100886 HEG_-6_39</strain>
    </source>
</reference>
<evidence type="ECO:0000313" key="2">
    <source>
        <dbReference type="Proteomes" id="UP000076079"/>
    </source>
</evidence>
<dbReference type="RefSeq" id="WP_110170482.1">
    <property type="nucleotide sequence ID" value="NZ_CP015136.1"/>
</dbReference>
<accession>A0A143PLK7</accession>
<sequence length="286" mass="31925">MTTRRPRPPAARVDTGIRGRAALLTPVAEGHRDRHWCRDEPLRLEGVAEAERFIERVGFAACLTDARRPGPSLYIAVCGRRDVVMPRNVQKDEEASHTWLLKDDLLRRGKVYYAKLARGKAMFLAPRMVPHFQAIWGVRRAEEGSRLGADARAILRVLRREWEMSTADLRADSGVTERPAFTRALDQLQAAMLVIPSEVHYRPKFTYIWTLAVGRFPDQLRRRVSRDAALKEVARAFLTSAGMTVPGELARVTGLSRVDAGLGNRALVAEGAAVSPQRGVYLLPGL</sequence>